<dbReference type="InterPro" id="IPR001810">
    <property type="entry name" value="F-box_dom"/>
</dbReference>
<dbReference type="SUPFAM" id="SSF48452">
    <property type="entry name" value="TPR-like"/>
    <property type="match status" value="1"/>
</dbReference>
<dbReference type="SUPFAM" id="SSF81383">
    <property type="entry name" value="F-box domain"/>
    <property type="match status" value="1"/>
</dbReference>
<dbReference type="Gene3D" id="3.80.10.10">
    <property type="entry name" value="Ribonuclease Inhibitor"/>
    <property type="match status" value="1"/>
</dbReference>
<dbReference type="SMART" id="SM00256">
    <property type="entry name" value="FBOX"/>
    <property type="match status" value="1"/>
</dbReference>
<dbReference type="EMBL" id="JAVHNQ010000009">
    <property type="protein sequence ID" value="KAK6338975.1"/>
    <property type="molecule type" value="Genomic_DNA"/>
</dbReference>
<dbReference type="PROSITE" id="PS50181">
    <property type="entry name" value="FBOX"/>
    <property type="match status" value="1"/>
</dbReference>
<keyword evidence="2 3" id="KW-0802">TPR repeat</keyword>
<reference evidence="5 6" key="1">
    <citation type="submission" date="2019-10" db="EMBL/GenBank/DDBJ databases">
        <authorList>
            <person name="Palmer J.M."/>
        </authorList>
    </citation>
    <scope>NUCLEOTIDE SEQUENCE [LARGE SCALE GENOMIC DNA]</scope>
    <source>
        <strain evidence="5 6">TWF696</strain>
    </source>
</reference>
<dbReference type="Pfam" id="PF12937">
    <property type="entry name" value="F-box-like"/>
    <property type="match status" value="1"/>
</dbReference>
<evidence type="ECO:0000313" key="6">
    <source>
        <dbReference type="Proteomes" id="UP001375240"/>
    </source>
</evidence>
<dbReference type="InterPro" id="IPR011990">
    <property type="entry name" value="TPR-like_helical_dom_sf"/>
</dbReference>
<dbReference type="Proteomes" id="UP001375240">
    <property type="component" value="Unassembled WGS sequence"/>
</dbReference>
<name>A0AAV9UBJ1_9PEZI</name>
<dbReference type="PANTHER" id="PTHR22904">
    <property type="entry name" value="TPR REPEAT CONTAINING PROTEIN"/>
    <property type="match status" value="1"/>
</dbReference>
<dbReference type="Gene3D" id="1.25.40.10">
    <property type="entry name" value="Tetratricopeptide repeat domain"/>
    <property type="match status" value="1"/>
</dbReference>
<dbReference type="GO" id="GO:0051879">
    <property type="term" value="F:Hsp90 protein binding"/>
    <property type="evidence" value="ECO:0007669"/>
    <property type="project" value="TreeGrafter"/>
</dbReference>
<feature type="domain" description="F-box" evidence="4">
    <location>
        <begin position="149"/>
        <end position="196"/>
    </location>
</feature>
<keyword evidence="6" id="KW-1185">Reference proteome</keyword>
<dbReference type="PROSITE" id="PS50005">
    <property type="entry name" value="TPR"/>
    <property type="match status" value="1"/>
</dbReference>
<evidence type="ECO:0000313" key="5">
    <source>
        <dbReference type="EMBL" id="KAK6338975.1"/>
    </source>
</evidence>
<dbReference type="CDD" id="cd09917">
    <property type="entry name" value="F-box_SF"/>
    <property type="match status" value="1"/>
</dbReference>
<keyword evidence="1" id="KW-0677">Repeat</keyword>
<comment type="caution">
    <text evidence="5">The sequence shown here is derived from an EMBL/GenBank/DDBJ whole genome shotgun (WGS) entry which is preliminary data.</text>
</comment>
<protein>
    <recommendedName>
        <fullName evidence="4">F-box domain-containing protein</fullName>
    </recommendedName>
</protein>
<dbReference type="InterPro" id="IPR019734">
    <property type="entry name" value="TPR_rpt"/>
</dbReference>
<evidence type="ECO:0000256" key="2">
    <source>
        <dbReference type="ARBA" id="ARBA00022803"/>
    </source>
</evidence>
<feature type="repeat" description="TPR" evidence="3">
    <location>
        <begin position="13"/>
        <end position="46"/>
    </location>
</feature>
<organism evidence="5 6">
    <name type="scientific">Orbilia brochopaga</name>
    <dbReference type="NCBI Taxonomy" id="3140254"/>
    <lineage>
        <taxon>Eukaryota</taxon>
        <taxon>Fungi</taxon>
        <taxon>Dikarya</taxon>
        <taxon>Ascomycota</taxon>
        <taxon>Pezizomycotina</taxon>
        <taxon>Orbiliomycetes</taxon>
        <taxon>Orbiliales</taxon>
        <taxon>Orbiliaceae</taxon>
        <taxon>Orbilia</taxon>
    </lineage>
</organism>
<dbReference type="InterPro" id="IPR032675">
    <property type="entry name" value="LRR_dom_sf"/>
</dbReference>
<sequence length="595" mass="65635">MSFGSSNVQLAVAEKLQTDARAAYRKGNYQLAIDKFTEALNMRPAITMALLDGRAAAYEKTGQPKLALKDAKAMMAYEKTNPKGYLRAGKVLHLMDKPDVAIDIYKLGLKHVAATDPNVNLLQGILDKAVAKQTAVEQAAVAVAARNRFDPMQVLPLELVELILKQLPFRTVVAVQRVSRVWHSVISGNARFWTTLDFTGARKAVGKAALKKYISQSKYALTRAVVNRIQGFNDTTLVDMVTMCRELEYLKLMDGFFGSSLTHAVGLARSLRVLVLRCEIPCGTLDDLLGPGIVLEELEVWQIGTARPRSAMRFANREPCTSLKRLLINFNDAGGKIADRWVALDELPAALPNIEELQLNKISCIGPVVVDMSSLSKLRAFVCRRSKFSEAYITFPPSLEVLDLANSVTLLSEMQFAAASEEDMADERPPRPGLRRLGLTKTRVPLTLLQQLLPASDTGAVTHLRIGWSRDIGFAQLNDLYFAHGALQGLEELSVEGDYEFHDSSLPTLYPLTKLRRVDFSWTSVTSNGVWRFLSNSKSVEAGLLEELVLNGRDRVTVEVGQYAAAAGVNIVQMPEGSREWQVKQGDDAGPFARV</sequence>
<evidence type="ECO:0000256" key="1">
    <source>
        <dbReference type="ARBA" id="ARBA00022737"/>
    </source>
</evidence>
<gene>
    <name evidence="5" type="ORF">TWF696_009771</name>
</gene>
<dbReference type="Gene3D" id="1.20.1280.50">
    <property type="match status" value="1"/>
</dbReference>
<dbReference type="SMART" id="SM00028">
    <property type="entry name" value="TPR"/>
    <property type="match status" value="3"/>
</dbReference>
<dbReference type="AlphaFoldDB" id="A0AAV9UBJ1"/>
<dbReference type="InterPro" id="IPR036047">
    <property type="entry name" value="F-box-like_dom_sf"/>
</dbReference>
<dbReference type="PANTHER" id="PTHR22904:SF523">
    <property type="entry name" value="STRESS-INDUCED-PHOSPHOPROTEIN 1"/>
    <property type="match status" value="1"/>
</dbReference>
<evidence type="ECO:0000256" key="3">
    <source>
        <dbReference type="PROSITE-ProRule" id="PRU00339"/>
    </source>
</evidence>
<proteinExistence type="predicted"/>
<evidence type="ECO:0000259" key="4">
    <source>
        <dbReference type="PROSITE" id="PS50181"/>
    </source>
</evidence>
<dbReference type="SUPFAM" id="SSF52047">
    <property type="entry name" value="RNI-like"/>
    <property type="match status" value="1"/>
</dbReference>
<accession>A0AAV9UBJ1</accession>